<dbReference type="Gene3D" id="2.40.10.120">
    <property type="match status" value="1"/>
</dbReference>
<dbReference type="KEGG" id="fgi:OP10G_2784"/>
<proteinExistence type="predicted"/>
<dbReference type="InterPro" id="IPR004304">
    <property type="entry name" value="FmdA_AmdA"/>
</dbReference>
<dbReference type="PANTHER" id="PTHR31891:SF1">
    <property type="entry name" value="FORMAMIDASE C869.04-RELATED"/>
    <property type="match status" value="1"/>
</dbReference>
<protein>
    <submittedName>
        <fullName evidence="1">Acetamidase/Formamidase</fullName>
    </submittedName>
</protein>
<dbReference type="GO" id="GO:0016811">
    <property type="term" value="F:hydrolase activity, acting on carbon-nitrogen (but not peptide) bonds, in linear amides"/>
    <property type="evidence" value="ECO:0007669"/>
    <property type="project" value="InterPro"/>
</dbReference>
<name>A0A068NS35_FIMGI</name>
<dbReference type="eggNOG" id="COG2421">
    <property type="taxonomic scope" value="Bacteria"/>
</dbReference>
<organism evidence="1 2">
    <name type="scientific">Fimbriimonas ginsengisoli Gsoil 348</name>
    <dbReference type="NCBI Taxonomy" id="661478"/>
    <lineage>
        <taxon>Bacteria</taxon>
        <taxon>Bacillati</taxon>
        <taxon>Armatimonadota</taxon>
        <taxon>Fimbriimonadia</taxon>
        <taxon>Fimbriimonadales</taxon>
        <taxon>Fimbriimonadaceae</taxon>
        <taxon>Fimbriimonas</taxon>
    </lineage>
</organism>
<dbReference type="Gene3D" id="2.60.120.580">
    <property type="entry name" value="Acetamidase/Formamidase-like domains"/>
    <property type="match status" value="1"/>
</dbReference>
<dbReference type="Proteomes" id="UP000027982">
    <property type="component" value="Chromosome"/>
</dbReference>
<reference evidence="1 2" key="1">
    <citation type="journal article" date="2014" name="PLoS ONE">
        <title>The first complete genome sequence of the class fimbriimonadia in the phylum armatimonadetes.</title>
        <authorList>
            <person name="Hu Z.Y."/>
            <person name="Wang Y.Z."/>
            <person name="Im W.T."/>
            <person name="Wang S.Y."/>
            <person name="Zhao G.P."/>
            <person name="Zheng H.J."/>
            <person name="Quan Z.X."/>
        </authorList>
    </citation>
    <scope>NUCLEOTIDE SEQUENCE [LARGE SCALE GENOMIC DNA]</scope>
    <source>
        <strain evidence="1">Gsoil 348</strain>
    </source>
</reference>
<gene>
    <name evidence="1" type="ORF">OP10G_2784</name>
</gene>
<sequence>MTLEVSIDEIQIGSWGWTSAGGWPHDCHKRLGFVDSGETFMLWSLDRDRMVGRNQHGHEVALRPFMGVMGMPTDEPGEYSTAPPRATGGNLDCKELVQGTTLYLPVEVPGALFSVGDGHAAQGDGELCVTAIECPMERVQLTFRLRDDFPIATPHARAPDAWITLGLHEDLQEATYRAIEAMLDLMVREHGFSRGDAYALASLVVDLRITQIVNGVRGVHAVLRDGAVRG</sequence>
<evidence type="ECO:0000313" key="2">
    <source>
        <dbReference type="Proteomes" id="UP000027982"/>
    </source>
</evidence>
<dbReference type="STRING" id="661478.OP10G_2784"/>
<dbReference type="EMBL" id="CP007139">
    <property type="protein sequence ID" value="AIE86152.1"/>
    <property type="molecule type" value="Genomic_DNA"/>
</dbReference>
<dbReference type="PANTHER" id="PTHR31891">
    <property type="entry name" value="FORMAMIDASE C869.04-RELATED"/>
    <property type="match status" value="1"/>
</dbReference>
<dbReference type="Gene3D" id="3.10.28.20">
    <property type="entry name" value="Acetamidase/Formamidase-like domains"/>
    <property type="match status" value="1"/>
</dbReference>
<dbReference type="AlphaFoldDB" id="A0A068NS35"/>
<dbReference type="Pfam" id="PF03069">
    <property type="entry name" value="FmdA_AmdA"/>
    <property type="match status" value="1"/>
</dbReference>
<keyword evidence="2" id="KW-1185">Reference proteome</keyword>
<dbReference type="SUPFAM" id="SSF141130">
    <property type="entry name" value="Acetamidase/Formamidase-like"/>
    <property type="match status" value="1"/>
</dbReference>
<evidence type="ECO:0000313" key="1">
    <source>
        <dbReference type="EMBL" id="AIE86152.1"/>
    </source>
</evidence>
<accession>A0A068NS35</accession>
<dbReference type="HOGENOM" id="CLU_032013_1_0_0"/>